<evidence type="ECO:0000313" key="4">
    <source>
        <dbReference type="Proteomes" id="UP000661077"/>
    </source>
</evidence>
<keyword evidence="1" id="KW-0560">Oxidoreductase</keyword>
<dbReference type="Proteomes" id="UP000661077">
    <property type="component" value="Unassembled WGS sequence"/>
</dbReference>
<dbReference type="EMBL" id="JAEVLS010000003">
    <property type="protein sequence ID" value="MBM0106290.1"/>
    <property type="molecule type" value="Genomic_DNA"/>
</dbReference>
<evidence type="ECO:0000313" key="3">
    <source>
        <dbReference type="EMBL" id="MBM0106290.1"/>
    </source>
</evidence>
<accession>A0ABS1WZ84</accession>
<dbReference type="Gene3D" id="3.20.20.100">
    <property type="entry name" value="NADP-dependent oxidoreductase domain"/>
    <property type="match status" value="1"/>
</dbReference>
<dbReference type="InterPro" id="IPR020471">
    <property type="entry name" value="AKR"/>
</dbReference>
<dbReference type="PANTHER" id="PTHR43625">
    <property type="entry name" value="AFLATOXIN B1 ALDEHYDE REDUCTASE"/>
    <property type="match status" value="1"/>
</dbReference>
<dbReference type="PRINTS" id="PR00069">
    <property type="entry name" value="ALDKETRDTASE"/>
</dbReference>
<protein>
    <submittedName>
        <fullName evidence="3">Aldo/keto reductase</fullName>
    </submittedName>
</protein>
<dbReference type="InterPro" id="IPR023210">
    <property type="entry name" value="NADP_OxRdtase_dom"/>
</dbReference>
<dbReference type="PANTHER" id="PTHR43625:SF40">
    <property type="entry name" value="ALDO-KETO REDUCTASE YAKC [NADP(+)]"/>
    <property type="match status" value="1"/>
</dbReference>
<evidence type="ECO:0000259" key="2">
    <source>
        <dbReference type="Pfam" id="PF00248"/>
    </source>
</evidence>
<dbReference type="RefSeq" id="WP_203168397.1">
    <property type="nucleotide sequence ID" value="NZ_JAEVLS010000003.1"/>
</dbReference>
<reference evidence="3 4" key="1">
    <citation type="journal article" date="2021" name="Int. J. Syst. Evol. Microbiol.">
        <title>Steroidobacter gossypii sp. nov., isolated from soil of cotton cropping field.</title>
        <authorList>
            <person name="Huang R."/>
            <person name="Yang S."/>
            <person name="Zhen C."/>
            <person name="Liu W."/>
        </authorList>
    </citation>
    <scope>NUCLEOTIDE SEQUENCE [LARGE SCALE GENOMIC DNA]</scope>
    <source>
        <strain evidence="3 4">S1-65</strain>
    </source>
</reference>
<feature type="domain" description="NADP-dependent oxidoreductase" evidence="2">
    <location>
        <begin position="14"/>
        <end position="302"/>
    </location>
</feature>
<sequence>MNRRTLAGRAVAEVGLGCMNLSHAYGVPPEPAVGKALLHAALDLGVDHFDTAALYGFGRNEELVGEALQPFRQRIFLASKCGMTGVDGKRVIDGRPQMLKQTCKDSLRRLRTDVIDLYYLHRWDKRVPIEESVGALADLVREGHIRSVGLSEVSAQTLRKAHTVHPIAAVQSEYSLWTRNPEINLLTACRELNIALVAFSPLGRGFLAGSVTDPRDFVEKDIRRAMPRFQSPHFGRNRKLLDQFNRVAWQAGCTPAQLAIAWLLSKAPFVLPIVGTTSLEHLKEDLAAANVNVSAETLQTLEPLINADTVSGPRYAPETLAEIDTEETPRAG</sequence>
<dbReference type="SUPFAM" id="SSF51430">
    <property type="entry name" value="NAD(P)-linked oxidoreductase"/>
    <property type="match status" value="1"/>
</dbReference>
<dbReference type="Pfam" id="PF00248">
    <property type="entry name" value="Aldo_ket_red"/>
    <property type="match status" value="1"/>
</dbReference>
<evidence type="ECO:0000256" key="1">
    <source>
        <dbReference type="ARBA" id="ARBA00023002"/>
    </source>
</evidence>
<comment type="caution">
    <text evidence="3">The sequence shown here is derived from an EMBL/GenBank/DDBJ whole genome shotgun (WGS) entry which is preliminary data.</text>
</comment>
<proteinExistence type="predicted"/>
<name>A0ABS1WZ84_9GAMM</name>
<keyword evidence="4" id="KW-1185">Reference proteome</keyword>
<dbReference type="InterPro" id="IPR036812">
    <property type="entry name" value="NAD(P)_OxRdtase_dom_sf"/>
</dbReference>
<dbReference type="InterPro" id="IPR050791">
    <property type="entry name" value="Aldo-Keto_reductase"/>
</dbReference>
<organism evidence="3 4">
    <name type="scientific">Steroidobacter gossypii</name>
    <dbReference type="NCBI Taxonomy" id="2805490"/>
    <lineage>
        <taxon>Bacteria</taxon>
        <taxon>Pseudomonadati</taxon>
        <taxon>Pseudomonadota</taxon>
        <taxon>Gammaproteobacteria</taxon>
        <taxon>Steroidobacterales</taxon>
        <taxon>Steroidobacteraceae</taxon>
        <taxon>Steroidobacter</taxon>
    </lineage>
</organism>
<gene>
    <name evidence="3" type="ORF">JM946_16270</name>
</gene>